<keyword evidence="3" id="KW-1185">Reference proteome</keyword>
<protein>
    <submittedName>
        <fullName evidence="2">Homeobox protein 2-like</fullName>
    </submittedName>
</protein>
<dbReference type="EMBL" id="VUJU01007498">
    <property type="protein sequence ID" value="KAF0744887.1"/>
    <property type="molecule type" value="Genomic_DNA"/>
</dbReference>
<evidence type="ECO:0000256" key="1">
    <source>
        <dbReference type="SAM" id="MobiDB-lite"/>
    </source>
</evidence>
<dbReference type="Proteomes" id="UP000478052">
    <property type="component" value="Unassembled WGS sequence"/>
</dbReference>
<accession>A0A6G0XWN7</accession>
<feature type="compositionally biased region" description="Low complexity" evidence="1">
    <location>
        <begin position="63"/>
        <end position="89"/>
    </location>
</feature>
<sequence>MTEHAMDWINRARHLPPPIDQKEMVDQITSHFSYNIALALRGLRITTTNDLIQQLTYLQCAHAPSNNYNAPSNNSNNNNTPSNSHQQNSYNNTSGQNSQNRYPSRQQNIHYRHNRPQYNNVQPLQSNHNVPPPEN</sequence>
<comment type="caution">
    <text evidence="2">The sequence shown here is derived from an EMBL/GenBank/DDBJ whole genome shotgun (WGS) entry which is preliminary data.</text>
</comment>
<dbReference type="GO" id="GO:0003677">
    <property type="term" value="F:DNA binding"/>
    <property type="evidence" value="ECO:0007669"/>
    <property type="project" value="UniProtKB-KW"/>
</dbReference>
<gene>
    <name evidence="2" type="ORF">FWK35_00026484</name>
</gene>
<dbReference type="OrthoDB" id="6641189at2759"/>
<proteinExistence type="predicted"/>
<reference evidence="2 3" key="1">
    <citation type="submission" date="2019-08" db="EMBL/GenBank/DDBJ databases">
        <title>Whole genome of Aphis craccivora.</title>
        <authorList>
            <person name="Voronova N.V."/>
            <person name="Shulinski R.S."/>
            <person name="Bandarenka Y.V."/>
            <person name="Zhorov D.G."/>
            <person name="Warner D."/>
        </authorList>
    </citation>
    <scope>NUCLEOTIDE SEQUENCE [LARGE SCALE GENOMIC DNA]</scope>
    <source>
        <strain evidence="2">180601</strain>
        <tissue evidence="2">Whole Body</tissue>
    </source>
</reference>
<name>A0A6G0XWN7_APHCR</name>
<evidence type="ECO:0000313" key="3">
    <source>
        <dbReference type="Proteomes" id="UP000478052"/>
    </source>
</evidence>
<evidence type="ECO:0000313" key="2">
    <source>
        <dbReference type="EMBL" id="KAF0744887.1"/>
    </source>
</evidence>
<dbReference type="AlphaFoldDB" id="A0A6G0XWN7"/>
<feature type="region of interest" description="Disordered" evidence="1">
    <location>
        <begin position="63"/>
        <end position="107"/>
    </location>
</feature>
<feature type="compositionally biased region" description="Polar residues" evidence="1">
    <location>
        <begin position="90"/>
        <end position="107"/>
    </location>
</feature>
<organism evidence="2 3">
    <name type="scientific">Aphis craccivora</name>
    <name type="common">Cowpea aphid</name>
    <dbReference type="NCBI Taxonomy" id="307492"/>
    <lineage>
        <taxon>Eukaryota</taxon>
        <taxon>Metazoa</taxon>
        <taxon>Ecdysozoa</taxon>
        <taxon>Arthropoda</taxon>
        <taxon>Hexapoda</taxon>
        <taxon>Insecta</taxon>
        <taxon>Pterygota</taxon>
        <taxon>Neoptera</taxon>
        <taxon>Paraneoptera</taxon>
        <taxon>Hemiptera</taxon>
        <taxon>Sternorrhyncha</taxon>
        <taxon>Aphidomorpha</taxon>
        <taxon>Aphidoidea</taxon>
        <taxon>Aphididae</taxon>
        <taxon>Aphidini</taxon>
        <taxon>Aphis</taxon>
        <taxon>Aphis</taxon>
    </lineage>
</organism>
<keyword evidence="2" id="KW-0371">Homeobox</keyword>
<keyword evidence="2" id="KW-0238">DNA-binding</keyword>